<dbReference type="AlphaFoldDB" id="A0A6B8TKW6"/>
<dbReference type="EMBL" id="CP046322">
    <property type="protein sequence ID" value="QGS34082.1"/>
    <property type="molecule type" value="Genomic_DNA"/>
</dbReference>
<evidence type="ECO:0000313" key="2">
    <source>
        <dbReference type="Proteomes" id="UP000426857"/>
    </source>
</evidence>
<dbReference type="KEGG" id="cxe:FOB82_03090"/>
<sequence>MTTQLLARLRYPSAGGRLVMLTWIDPDAEPRRVGALHLGDVCDVMPRPFVIPRRAMLPRPPQVGVGRFVSLSELRTWIDDQPDQKTRAALAAFIAWADAIDLDHDLEAAR</sequence>
<accession>A0A6B8TKW6</accession>
<proteinExistence type="predicted"/>
<dbReference type="Proteomes" id="UP000426857">
    <property type="component" value="Chromosome"/>
</dbReference>
<gene>
    <name evidence="1" type="ORF">FOB82_03090</name>
</gene>
<dbReference type="RefSeq" id="WP_155867880.1">
    <property type="nucleotide sequence ID" value="NZ_CP046322.1"/>
</dbReference>
<organism evidence="1 2">
    <name type="scientific">Corynebacterium xerosis</name>
    <dbReference type="NCBI Taxonomy" id="1725"/>
    <lineage>
        <taxon>Bacteria</taxon>
        <taxon>Bacillati</taxon>
        <taxon>Actinomycetota</taxon>
        <taxon>Actinomycetes</taxon>
        <taxon>Mycobacteriales</taxon>
        <taxon>Corynebacteriaceae</taxon>
        <taxon>Corynebacterium</taxon>
    </lineage>
</organism>
<name>A0A6B8TKW6_9CORY</name>
<evidence type="ECO:0000313" key="1">
    <source>
        <dbReference type="EMBL" id="QGS34082.1"/>
    </source>
</evidence>
<protein>
    <submittedName>
        <fullName evidence="1">Uncharacterized protein</fullName>
    </submittedName>
</protein>
<reference evidence="1 2" key="1">
    <citation type="submission" date="2019-11" db="EMBL/GenBank/DDBJ databases">
        <title>FDA dAtabase for Regulatory Grade micrObial Sequences (FDA-ARGOS): Supporting development and validation of Infectious Disease Dx tests.</title>
        <authorList>
            <person name="Kerrigan L."/>
            <person name="Long C."/>
            <person name="Tallon L."/>
            <person name="Sadzewicz L."/>
            <person name="Vavikolanu K."/>
            <person name="Mehta A."/>
            <person name="Aluvathingal J."/>
            <person name="Nadendla S."/>
            <person name="Yan Y."/>
            <person name="Sichtig H."/>
        </authorList>
    </citation>
    <scope>NUCLEOTIDE SEQUENCE [LARGE SCALE GENOMIC DNA]</scope>
    <source>
        <strain evidence="1 2">FDAARGOS_674</strain>
    </source>
</reference>